<keyword evidence="2" id="KW-0808">Transferase</keyword>
<dbReference type="Gene3D" id="3.40.30.10">
    <property type="entry name" value="Glutaredoxin"/>
    <property type="match status" value="1"/>
</dbReference>
<dbReference type="eggNOG" id="COG0625">
    <property type="taxonomic scope" value="Bacteria"/>
</dbReference>
<dbReference type="KEGG" id="ade:Adeh_3399"/>
<proteinExistence type="predicted"/>
<gene>
    <name evidence="2" type="ordered locus">Adeh_3399</name>
</gene>
<organism evidence="2 3">
    <name type="scientific">Anaeromyxobacter dehalogenans (strain 2CP-C)</name>
    <dbReference type="NCBI Taxonomy" id="290397"/>
    <lineage>
        <taxon>Bacteria</taxon>
        <taxon>Pseudomonadati</taxon>
        <taxon>Myxococcota</taxon>
        <taxon>Myxococcia</taxon>
        <taxon>Myxococcales</taxon>
        <taxon>Cystobacterineae</taxon>
        <taxon>Anaeromyxobacteraceae</taxon>
        <taxon>Anaeromyxobacter</taxon>
    </lineage>
</organism>
<dbReference type="SUPFAM" id="SSF52833">
    <property type="entry name" value="Thioredoxin-like"/>
    <property type="match status" value="1"/>
</dbReference>
<dbReference type="PANTHER" id="PTHR44051:SF8">
    <property type="entry name" value="GLUTATHIONE S-TRANSFERASE GSTA"/>
    <property type="match status" value="1"/>
</dbReference>
<dbReference type="Proteomes" id="UP000001935">
    <property type="component" value="Chromosome"/>
</dbReference>
<reference evidence="2" key="1">
    <citation type="submission" date="2006-01" db="EMBL/GenBank/DDBJ databases">
        <title>Complete sequence of Anaeromyxobacter dehalogenans 2CP-C.</title>
        <authorList>
            <consortium name="US DOE Joint Genome Institute"/>
            <person name="Copeland A."/>
            <person name="Lucas S."/>
            <person name="Lapidus A."/>
            <person name="Barry K."/>
            <person name="Detter J.C."/>
            <person name="Glavina T."/>
            <person name="Hammon N."/>
            <person name="Israni S."/>
            <person name="Pitluck S."/>
            <person name="Brettin T."/>
            <person name="Bruce D."/>
            <person name="Han C."/>
            <person name="Tapia R."/>
            <person name="Gilna P."/>
            <person name="Kiss H."/>
            <person name="Schmutz J."/>
            <person name="Larimer F."/>
            <person name="Land M."/>
            <person name="Kyrpides N."/>
            <person name="Anderson I."/>
            <person name="Sanford R.A."/>
            <person name="Ritalahti K.M."/>
            <person name="Thomas H.S."/>
            <person name="Kirby J.R."/>
            <person name="Zhulin I.B."/>
            <person name="Loeffler F.E."/>
            <person name="Richardson P."/>
        </authorList>
    </citation>
    <scope>NUCLEOTIDE SEQUENCE</scope>
    <source>
        <strain evidence="2">2CP-C</strain>
    </source>
</reference>
<dbReference type="InterPro" id="IPR036282">
    <property type="entry name" value="Glutathione-S-Trfase_C_sf"/>
</dbReference>
<dbReference type="InterPro" id="IPR004045">
    <property type="entry name" value="Glutathione_S-Trfase_N"/>
</dbReference>
<dbReference type="HOGENOM" id="CLU_011226_17_0_7"/>
<dbReference type="AlphaFoldDB" id="Q2IF05"/>
<dbReference type="SUPFAM" id="SSF47616">
    <property type="entry name" value="GST C-terminal domain-like"/>
    <property type="match status" value="1"/>
</dbReference>
<dbReference type="Gene3D" id="1.20.1050.10">
    <property type="match status" value="1"/>
</dbReference>
<dbReference type="SFLD" id="SFLDG00358">
    <property type="entry name" value="Main_(cytGST)"/>
    <property type="match status" value="1"/>
</dbReference>
<evidence type="ECO:0000313" key="2">
    <source>
        <dbReference type="EMBL" id="ABC83166.1"/>
    </source>
</evidence>
<evidence type="ECO:0000259" key="1">
    <source>
        <dbReference type="PROSITE" id="PS50404"/>
    </source>
</evidence>
<dbReference type="SFLD" id="SFLDS00019">
    <property type="entry name" value="Glutathione_Transferase_(cytos"/>
    <property type="match status" value="1"/>
</dbReference>
<dbReference type="CDD" id="cd03195">
    <property type="entry name" value="GST_C_4"/>
    <property type="match status" value="1"/>
</dbReference>
<evidence type="ECO:0000313" key="3">
    <source>
        <dbReference type="Proteomes" id="UP000001935"/>
    </source>
</evidence>
<protein>
    <submittedName>
        <fullName evidence="2">Glutathione S-transferase-like protein</fullName>
    </submittedName>
</protein>
<dbReference type="PANTHER" id="PTHR44051">
    <property type="entry name" value="GLUTATHIONE S-TRANSFERASE-RELATED"/>
    <property type="match status" value="1"/>
</dbReference>
<accession>Q2IF05</accession>
<dbReference type="NCBIfam" id="NF011693">
    <property type="entry name" value="PRK15113.1"/>
    <property type="match status" value="1"/>
</dbReference>
<dbReference type="STRING" id="290397.Adeh_3399"/>
<dbReference type="EMBL" id="CP000251">
    <property type="protein sequence ID" value="ABC83166.1"/>
    <property type="molecule type" value="Genomic_DNA"/>
</dbReference>
<sequence length="225" mass="25280">MRPGPPAHRERGMTDDLVLYGNKGWTSPYVFSAFVTLKEKGLPFRLEVLDLQAGQHRRPEYAERSFTGRVPALRHGDFWVAESSAIDEYLEEVFPPPAHARLYPADPRQRALVRMVQAFARSDVLEVRVERSTATLFEGAAAKPLTPAGRAAAERLVAVAGRFLPPGAEHVTGEFTIADADLALLLQRLVHNGDPCPERLAVYARRVFQRPSVREWLSQTAWRDR</sequence>
<feature type="domain" description="GST N-terminal" evidence="1">
    <location>
        <begin position="17"/>
        <end position="98"/>
    </location>
</feature>
<name>Q2IF05_ANADE</name>
<dbReference type="GO" id="GO:0016740">
    <property type="term" value="F:transferase activity"/>
    <property type="evidence" value="ECO:0007669"/>
    <property type="project" value="UniProtKB-KW"/>
</dbReference>
<dbReference type="InterPro" id="IPR034338">
    <property type="entry name" value="GST_4_C"/>
</dbReference>
<dbReference type="Pfam" id="PF13409">
    <property type="entry name" value="GST_N_2"/>
    <property type="match status" value="1"/>
</dbReference>
<dbReference type="InterPro" id="IPR036249">
    <property type="entry name" value="Thioredoxin-like_sf"/>
</dbReference>
<dbReference type="PROSITE" id="PS50404">
    <property type="entry name" value="GST_NTER"/>
    <property type="match status" value="1"/>
</dbReference>
<dbReference type="Pfam" id="PF14834">
    <property type="entry name" value="GST_C_4"/>
    <property type="match status" value="1"/>
</dbReference>
<dbReference type="InterPro" id="IPR040079">
    <property type="entry name" value="Glutathione_S-Trfase"/>
</dbReference>